<evidence type="ECO:0000313" key="8">
    <source>
        <dbReference type="Proteomes" id="UP000837857"/>
    </source>
</evidence>
<feature type="compositionally biased region" description="Acidic residues" evidence="1">
    <location>
        <begin position="1276"/>
        <end position="1286"/>
    </location>
</feature>
<dbReference type="InterPro" id="IPR029312">
    <property type="entry name" value="FANCI_HD2"/>
</dbReference>
<evidence type="ECO:0000313" key="7">
    <source>
        <dbReference type="EMBL" id="CAH2037829.1"/>
    </source>
</evidence>
<keyword evidence="8" id="KW-1185">Reference proteome</keyword>
<dbReference type="PANTHER" id="PTHR21818:SF0">
    <property type="entry name" value="FANCONI ANEMIA GROUP I PROTEIN"/>
    <property type="match status" value="1"/>
</dbReference>
<organism evidence="7 8">
    <name type="scientific">Iphiclides podalirius</name>
    <name type="common">scarce swallowtail</name>
    <dbReference type="NCBI Taxonomy" id="110791"/>
    <lineage>
        <taxon>Eukaryota</taxon>
        <taxon>Metazoa</taxon>
        <taxon>Ecdysozoa</taxon>
        <taxon>Arthropoda</taxon>
        <taxon>Hexapoda</taxon>
        <taxon>Insecta</taxon>
        <taxon>Pterygota</taxon>
        <taxon>Neoptera</taxon>
        <taxon>Endopterygota</taxon>
        <taxon>Lepidoptera</taxon>
        <taxon>Glossata</taxon>
        <taxon>Ditrysia</taxon>
        <taxon>Papilionoidea</taxon>
        <taxon>Papilionidae</taxon>
        <taxon>Papilioninae</taxon>
        <taxon>Iphiclides</taxon>
    </lineage>
</organism>
<evidence type="ECO:0000259" key="3">
    <source>
        <dbReference type="Pfam" id="PF14676"/>
    </source>
</evidence>
<feature type="non-terminal residue" evidence="7">
    <location>
        <position position="1"/>
    </location>
</feature>
<reference evidence="7" key="1">
    <citation type="submission" date="2022-03" db="EMBL/GenBank/DDBJ databases">
        <authorList>
            <person name="Martin H S."/>
        </authorList>
    </citation>
    <scope>NUCLEOTIDE SEQUENCE</scope>
</reference>
<evidence type="ECO:0000259" key="5">
    <source>
        <dbReference type="Pfam" id="PF14678"/>
    </source>
</evidence>
<gene>
    <name evidence="7" type="ORF">IPOD504_LOCUS1336</name>
</gene>
<dbReference type="InterPro" id="IPR029313">
    <property type="entry name" value="FANCI_S3"/>
</dbReference>
<evidence type="ECO:0000256" key="1">
    <source>
        <dbReference type="SAM" id="MobiDB-lite"/>
    </source>
</evidence>
<dbReference type="Pfam" id="PF14676">
    <property type="entry name" value="FANCI_S2"/>
    <property type="match status" value="1"/>
</dbReference>
<dbReference type="Pfam" id="PF14678">
    <property type="entry name" value="FANCI_S4"/>
    <property type="match status" value="1"/>
</dbReference>
<dbReference type="PANTHER" id="PTHR21818">
    <property type="entry name" value="BC025462 PROTEIN"/>
    <property type="match status" value="1"/>
</dbReference>
<dbReference type="InterPro" id="IPR029315">
    <property type="entry name" value="FANCI_S2"/>
</dbReference>
<proteinExistence type="predicted"/>
<evidence type="ECO:0008006" key="9">
    <source>
        <dbReference type="Google" id="ProtNLM"/>
    </source>
</evidence>
<dbReference type="InterPro" id="IPR026171">
    <property type="entry name" value="FANCI"/>
</dbReference>
<feature type="domain" description="FANCI solenoid 4" evidence="5">
    <location>
        <begin position="1010"/>
        <end position="1245"/>
    </location>
</feature>
<dbReference type="InterPro" id="IPR029314">
    <property type="entry name" value="FANCI_S4"/>
</dbReference>
<feature type="domain" description="FANCI solenoid 1" evidence="2">
    <location>
        <begin position="66"/>
        <end position="283"/>
    </location>
</feature>
<accession>A0ABN8HT71</accession>
<feature type="domain" description="FANCI solenoid 2" evidence="3">
    <location>
        <begin position="381"/>
        <end position="524"/>
    </location>
</feature>
<evidence type="ECO:0000259" key="6">
    <source>
        <dbReference type="Pfam" id="PF14680"/>
    </source>
</evidence>
<dbReference type="EMBL" id="OW152822">
    <property type="protein sequence ID" value="CAH2037829.1"/>
    <property type="molecule type" value="Genomic_DNA"/>
</dbReference>
<feature type="region of interest" description="Disordered" evidence="1">
    <location>
        <begin position="1252"/>
        <end position="1297"/>
    </location>
</feature>
<evidence type="ECO:0000259" key="2">
    <source>
        <dbReference type="Pfam" id="PF14675"/>
    </source>
</evidence>
<protein>
    <recommendedName>
        <fullName evidence="9">Fanconi anemia group I protein</fullName>
    </recommendedName>
</protein>
<dbReference type="Proteomes" id="UP000837857">
    <property type="component" value="Chromosome 10"/>
</dbReference>
<feature type="domain" description="FANCI solenoid 3" evidence="4">
    <location>
        <begin position="835"/>
        <end position="882"/>
    </location>
</feature>
<feature type="domain" description="FANCI helical" evidence="6">
    <location>
        <begin position="545"/>
        <end position="777"/>
    </location>
</feature>
<feature type="region of interest" description="Disordered" evidence="1">
    <location>
        <begin position="778"/>
        <end position="824"/>
    </location>
</feature>
<sequence length="1297" mass="143760">MEPSKIFSKIKDLGHNNSKREELREFCKLKIDQIIKFLSRRILNSDGAEILDCILNGLPDNSCSNKVKVVDIVLKTMRNESTSLTHCGDVISRLCLEIPKQSVGELVRWSDDCVQSIVEDSDVNMIWRDVLPECLNAATNHDNIKHCGTDMSGNEYKEQCIRALCQCRWTERQLVQLAAMFKDMQLSKSDHKQVVSKICSYIMGIPPEALPPLVHQLLKLCKLYNVEIVLSQLSHYFNLHLYSKLEPPPQDSESTTMDIDDIVQHSPAELSRCLSTCIYHIAQGAADPELIRKHIKLWPRTQLLRSPFLVDLALSVSDKAEFRSVCLDAIRSAMEQRAMDEVRSKQSAWVRSVLPPDVDVTSLLKVLTTESANHRQLTALGLINLAFALLSVSRLKAAAHACWSHGKLILVRLCKSQPETAGHILSQLADRLSGDVTQRQYTDCLYTLCALSPVSVERCAQVSGILEGCRAPGSQHEPAARLLDAVHPLLAFSARVRDSLVMVCRKGLYSRDSVQRRVALSGFLSVLRHLKVSGSSLSGSQSGTDQFSAHSYLTQLTVDLHATQQGATVTSRVRNEAMCLEVVSILRRCLIQDAAVKELLYTQLYNCVKDKPVLHEPVLEILYEHLSKYLPEDEEGCPLLFDKCVQTTAISAVLTEPISRLLYVIAQFLQPVETEDLEDILCSQNVETGSALLRSKLSIVMDKLCKSGNLANIDLDEHELNDLTPESKANNIKVQLLLQCHEALIAHQIMQWNLNSDDAAGTVYKLFKASNELLEQTKTPSKLSKKNSKLNMNETRETSKSQKSQKSQKDKGKGANKLSNMVKDRTGPFKPLPSVWDLKFCLRILELLYSEELSWSSTEQRNSVRGRREVHRWALRAALGVVGAEGEQKRPRPSATLLPITALLYGRSGGGGATGSASVAAVLEALHGASRQLELDCADEEADAGARKVQVALLQLATVLLEAPLAPSLEMCRATVKFEEYLRSSKQDCSPLVGPLLSAIYRQQQEAQLLDDLLLKLTSTLGLIDEEDTSSVEESATFPGIDSRTGHSVLGHVCSHLAERFKCVEHLLARARDLASATDLPSPRQQAIRTEATELHRAAVIELCQLGGWVSRAARLRCGAGAAAERTLALCVRLYALLTALFRHLPPAMAPALRLERLLKLCGKRLSSITDALITYVEQAGGGVAKGRRAAALPRDARLVPRLVLEAEQFAKHVTLLAAKAKVNYQQYLSLGTARDFRIKAPVLQEMLNAMDHPPEDADEQDINDAATEIIPRASDEEEETEASDEESSRRKRRRVS</sequence>
<dbReference type="Pfam" id="PF14675">
    <property type="entry name" value="FANCI_S1"/>
    <property type="match status" value="1"/>
</dbReference>
<evidence type="ECO:0000259" key="4">
    <source>
        <dbReference type="Pfam" id="PF14677"/>
    </source>
</evidence>
<name>A0ABN8HT71_9NEOP</name>
<dbReference type="Pfam" id="PF14677">
    <property type="entry name" value="FANCI_S3"/>
    <property type="match status" value="1"/>
</dbReference>
<dbReference type="InterPro" id="IPR029308">
    <property type="entry name" value="FANCI_S1"/>
</dbReference>
<dbReference type="Pfam" id="PF14680">
    <property type="entry name" value="FANCI_HD2"/>
    <property type="match status" value="1"/>
</dbReference>